<dbReference type="GO" id="GO:0006281">
    <property type="term" value="P:DNA repair"/>
    <property type="evidence" value="ECO:0007669"/>
    <property type="project" value="TreeGrafter"/>
</dbReference>
<comment type="function">
    <text evidence="2">Introduces a single-strand break via transesterification at a target site in duplex DNA. Releases the supercoiling and torsional tension of DNA introduced during the DNA replication and transcription by transiently cleaving and rejoining one strand of the DNA duplex. The scissile phosphodiester is attacked by the catalytic tyrosine of the enzyme, resulting in the formation of a DNA-(5'-phosphotyrosyl)-enzyme intermediate and the expulsion of a 3'-OH DNA strand.</text>
</comment>
<dbReference type="Pfam" id="PF01131">
    <property type="entry name" value="Topoisom_bac"/>
    <property type="match status" value="1"/>
</dbReference>
<dbReference type="GO" id="GO:0003917">
    <property type="term" value="F:DNA topoisomerase type I (single strand cut, ATP-independent) activity"/>
    <property type="evidence" value="ECO:0007669"/>
    <property type="project" value="UniProtKB-EC"/>
</dbReference>
<dbReference type="InterPro" id="IPR013824">
    <property type="entry name" value="Topo_IA_cen_sub1"/>
</dbReference>
<dbReference type="WBParaSite" id="PEQ_0001397001-mRNA-1">
    <property type="protein sequence ID" value="PEQ_0001397001-mRNA-1"/>
    <property type="gene ID" value="PEQ_0001397001"/>
</dbReference>
<dbReference type="InterPro" id="IPR013826">
    <property type="entry name" value="Topo_IA_cen_sub3"/>
</dbReference>
<dbReference type="PANTHER" id="PTHR11390:SF21">
    <property type="entry name" value="DNA TOPOISOMERASE 3-ALPHA"/>
    <property type="match status" value="1"/>
</dbReference>
<evidence type="ECO:0000313" key="4">
    <source>
        <dbReference type="Proteomes" id="UP000887564"/>
    </source>
</evidence>
<dbReference type="InterPro" id="IPR013497">
    <property type="entry name" value="Topo_IA_cen"/>
</dbReference>
<dbReference type="PANTHER" id="PTHR11390">
    <property type="entry name" value="PROKARYOTIC DNA TOPOISOMERASE"/>
    <property type="match status" value="1"/>
</dbReference>
<dbReference type="GO" id="GO:0006310">
    <property type="term" value="P:DNA recombination"/>
    <property type="evidence" value="ECO:0007669"/>
    <property type="project" value="TreeGrafter"/>
</dbReference>
<dbReference type="Gene3D" id="1.10.290.10">
    <property type="entry name" value="Topoisomerase I, domain 4"/>
    <property type="match status" value="1"/>
</dbReference>
<dbReference type="InterPro" id="IPR000380">
    <property type="entry name" value="Topo_IA"/>
</dbReference>
<name>A0A914S599_PAREQ</name>
<comment type="similarity">
    <text evidence="2">Belongs to the type IA topoisomerase family.</text>
</comment>
<sequence>MIYHCRSNFASIFREFKDIVSYGSCQFPTLGFVVERYKAIEQFVVEQFWKLIVRERRAGIDVIFEWDRVRLFDRDVVQVSHAIFLSSSKAREARVVSVKQRPKSKWRPTALDTVELEKLAVRKLHMSAKDAMAVAEKLYSRGKCFALFWHQ</sequence>
<evidence type="ECO:0000313" key="5">
    <source>
        <dbReference type="WBParaSite" id="PEQ_0001397001-mRNA-1"/>
    </source>
</evidence>
<proteinExistence type="inferred from homology"/>
<dbReference type="PROSITE" id="PS52039">
    <property type="entry name" value="TOPO_IA_2"/>
    <property type="match status" value="1"/>
</dbReference>
<evidence type="ECO:0000259" key="3">
    <source>
        <dbReference type="PROSITE" id="PS52039"/>
    </source>
</evidence>
<protein>
    <recommendedName>
        <fullName evidence="2">DNA topoisomerase</fullName>
        <ecNumber evidence="2">5.6.2.1</ecNumber>
    </recommendedName>
</protein>
<feature type="domain" description="Topo IA-type catalytic" evidence="3">
    <location>
        <begin position="1"/>
        <end position="151"/>
    </location>
</feature>
<dbReference type="SUPFAM" id="SSF56712">
    <property type="entry name" value="Prokaryotic type I DNA topoisomerase"/>
    <property type="match status" value="1"/>
</dbReference>
<dbReference type="GO" id="GO:0003677">
    <property type="term" value="F:DNA binding"/>
    <property type="evidence" value="ECO:0007669"/>
    <property type="project" value="UniProtKB-KW"/>
</dbReference>
<dbReference type="Proteomes" id="UP000887564">
    <property type="component" value="Unplaced"/>
</dbReference>
<dbReference type="InterPro" id="IPR023405">
    <property type="entry name" value="Topo_IA_core_domain"/>
</dbReference>
<dbReference type="GO" id="GO:0031422">
    <property type="term" value="C:RecQ family helicase-topoisomerase III complex"/>
    <property type="evidence" value="ECO:0007669"/>
    <property type="project" value="TreeGrafter"/>
</dbReference>
<dbReference type="EC" id="5.6.2.1" evidence="2"/>
<organism evidence="4 5">
    <name type="scientific">Parascaris equorum</name>
    <name type="common">Equine roundworm</name>
    <dbReference type="NCBI Taxonomy" id="6256"/>
    <lineage>
        <taxon>Eukaryota</taxon>
        <taxon>Metazoa</taxon>
        <taxon>Ecdysozoa</taxon>
        <taxon>Nematoda</taxon>
        <taxon>Chromadorea</taxon>
        <taxon>Rhabditida</taxon>
        <taxon>Spirurina</taxon>
        <taxon>Ascaridomorpha</taxon>
        <taxon>Ascaridoidea</taxon>
        <taxon>Ascarididae</taxon>
        <taxon>Parascaris</taxon>
    </lineage>
</organism>
<evidence type="ECO:0000256" key="1">
    <source>
        <dbReference type="ARBA" id="ARBA00023235"/>
    </source>
</evidence>
<keyword evidence="2" id="KW-0799">Topoisomerase</keyword>
<dbReference type="GO" id="GO:0005634">
    <property type="term" value="C:nucleus"/>
    <property type="evidence" value="ECO:0007669"/>
    <property type="project" value="TreeGrafter"/>
</dbReference>
<evidence type="ECO:0000256" key="2">
    <source>
        <dbReference type="RuleBase" id="RU362092"/>
    </source>
</evidence>
<keyword evidence="4" id="KW-1185">Reference proteome</keyword>
<dbReference type="Gene3D" id="1.10.460.10">
    <property type="entry name" value="Topoisomerase I, domain 2"/>
    <property type="match status" value="1"/>
</dbReference>
<accession>A0A914S599</accession>
<keyword evidence="1 2" id="KW-0413">Isomerase</keyword>
<comment type="catalytic activity">
    <reaction evidence="2">
        <text>ATP-independent breakage of single-stranded DNA, followed by passage and rejoining.</text>
        <dbReference type="EC" id="5.6.2.1"/>
    </reaction>
</comment>
<dbReference type="GO" id="GO:0006265">
    <property type="term" value="P:DNA topological change"/>
    <property type="evidence" value="ECO:0007669"/>
    <property type="project" value="InterPro"/>
</dbReference>
<reference evidence="5" key="1">
    <citation type="submission" date="2022-11" db="UniProtKB">
        <authorList>
            <consortium name="WormBaseParasite"/>
        </authorList>
    </citation>
    <scope>IDENTIFICATION</scope>
</reference>
<dbReference type="AlphaFoldDB" id="A0A914S599"/>
<keyword evidence="2" id="KW-0238">DNA-binding</keyword>